<dbReference type="Proteomes" id="UP000199656">
    <property type="component" value="Unassembled WGS sequence"/>
</dbReference>
<dbReference type="GO" id="GO:0005829">
    <property type="term" value="C:cytosol"/>
    <property type="evidence" value="ECO:0007669"/>
    <property type="project" value="TreeGrafter"/>
</dbReference>
<protein>
    <recommendedName>
        <fullName evidence="3">Ribose-5-phosphate isomerase A</fullName>
        <ecNumber evidence="3">5.3.1.6</ecNumber>
    </recommendedName>
    <alternativeName>
        <fullName evidence="3">Phosphoriboisomerase A</fullName>
        <shortName evidence="3">PRI</shortName>
    </alternativeName>
</protein>
<dbReference type="Pfam" id="PF06026">
    <property type="entry name" value="Rib_5-P_isom_A"/>
    <property type="match status" value="1"/>
</dbReference>
<dbReference type="NCBIfam" id="TIGR00021">
    <property type="entry name" value="rpiA"/>
    <property type="match status" value="1"/>
</dbReference>
<dbReference type="Gene3D" id="3.40.50.1360">
    <property type="match status" value="1"/>
</dbReference>
<dbReference type="PANTHER" id="PTHR11934">
    <property type="entry name" value="RIBOSE-5-PHOSPHATE ISOMERASE"/>
    <property type="match status" value="1"/>
</dbReference>
<name>A0A1H4AP32_9BACT</name>
<dbReference type="NCBIfam" id="NF001924">
    <property type="entry name" value="PRK00702.1"/>
    <property type="match status" value="1"/>
</dbReference>
<dbReference type="EMBL" id="FNRL01000006">
    <property type="protein sequence ID" value="SEA37424.1"/>
    <property type="molecule type" value="Genomic_DNA"/>
</dbReference>
<dbReference type="GO" id="GO:0004751">
    <property type="term" value="F:ribose-5-phosphate isomerase activity"/>
    <property type="evidence" value="ECO:0007669"/>
    <property type="project" value="UniProtKB-UniRule"/>
</dbReference>
<evidence type="ECO:0000313" key="4">
    <source>
        <dbReference type="EMBL" id="SEA37424.1"/>
    </source>
</evidence>
<dbReference type="InterPro" id="IPR004788">
    <property type="entry name" value="Ribose5P_isomerase_type_A"/>
</dbReference>
<organism evidence="4 5">
    <name type="scientific">Chitinophaga terrae</name>
    <name type="common">ex Kim and Jung 2007</name>
    <dbReference type="NCBI Taxonomy" id="408074"/>
    <lineage>
        <taxon>Bacteria</taxon>
        <taxon>Pseudomonadati</taxon>
        <taxon>Bacteroidota</taxon>
        <taxon>Chitinophagia</taxon>
        <taxon>Chitinophagales</taxon>
        <taxon>Chitinophagaceae</taxon>
        <taxon>Chitinophaga</taxon>
    </lineage>
</organism>
<dbReference type="InterPro" id="IPR020672">
    <property type="entry name" value="Ribose5P_isomerase_typA_subgr"/>
</dbReference>
<feature type="active site" description="Proton acceptor" evidence="3">
    <location>
        <position position="105"/>
    </location>
</feature>
<dbReference type="GO" id="GO:0006014">
    <property type="term" value="P:D-ribose metabolic process"/>
    <property type="evidence" value="ECO:0007669"/>
    <property type="project" value="TreeGrafter"/>
</dbReference>
<feature type="binding site" evidence="3">
    <location>
        <begin position="83"/>
        <end position="86"/>
    </location>
    <ligand>
        <name>substrate</name>
    </ligand>
</feature>
<feature type="binding site" evidence="3">
    <location>
        <begin position="96"/>
        <end position="99"/>
    </location>
    <ligand>
        <name>substrate</name>
    </ligand>
</feature>
<evidence type="ECO:0000256" key="2">
    <source>
        <dbReference type="ARBA" id="ARBA00023235"/>
    </source>
</evidence>
<sequence>MDINIGKKAAGERAVDFLQPGMTVGLGTGSTAYYAIKRIGGMVRDGLVIRAVATSEESARLAELEQIPLVPFDQVEVIDIDIDGADEVNDQLQLIKGGGGALLREKIIAASSKEMIVVVDENKLVKTLGKFPLPVEIIPFAWELTFRHLVALGANPVTRMLGNERFVTDNGNYILDCSFGQITDAVELNTQLKEIPGIVENGLFLNYASAVIVGYKDGTIKEITRPYPATKSF</sequence>
<dbReference type="HAMAP" id="MF_00170">
    <property type="entry name" value="Rib_5P_isom_A"/>
    <property type="match status" value="1"/>
</dbReference>
<keyword evidence="2 3" id="KW-0413">Isomerase</keyword>
<comment type="subunit">
    <text evidence="3">Homodimer.</text>
</comment>
<dbReference type="InterPro" id="IPR037171">
    <property type="entry name" value="NagB/RpiA_transferase-like"/>
</dbReference>
<comment type="similarity">
    <text evidence="3">Belongs to the ribose 5-phosphate isomerase family.</text>
</comment>
<evidence type="ECO:0000256" key="3">
    <source>
        <dbReference type="HAMAP-Rule" id="MF_00170"/>
    </source>
</evidence>
<comment type="pathway">
    <text evidence="3">Carbohydrate degradation; pentose phosphate pathway; D-ribose 5-phosphate from D-ribulose 5-phosphate (non-oxidative stage): step 1/1.</text>
</comment>
<dbReference type="FunFam" id="3.40.50.1360:FF:000001">
    <property type="entry name" value="Ribose-5-phosphate isomerase A"/>
    <property type="match status" value="1"/>
</dbReference>
<accession>A0A1H4AP32</accession>
<feature type="binding site" evidence="3">
    <location>
        <begin position="28"/>
        <end position="31"/>
    </location>
    <ligand>
        <name>substrate</name>
    </ligand>
</feature>
<dbReference type="CDD" id="cd01398">
    <property type="entry name" value="RPI_A"/>
    <property type="match status" value="1"/>
</dbReference>
<gene>
    <name evidence="3" type="primary">rpiA</name>
    <name evidence="4" type="ORF">SAMN05660909_01676</name>
</gene>
<feature type="binding site" evidence="3">
    <location>
        <position position="123"/>
    </location>
    <ligand>
        <name>substrate</name>
    </ligand>
</feature>
<dbReference type="SUPFAM" id="SSF100950">
    <property type="entry name" value="NagB/RpiA/CoA transferase-like"/>
    <property type="match status" value="1"/>
</dbReference>
<dbReference type="Gene3D" id="3.30.70.260">
    <property type="match status" value="1"/>
</dbReference>
<dbReference type="SUPFAM" id="SSF75445">
    <property type="entry name" value="D-ribose-5-phosphate isomerase (RpiA), lid domain"/>
    <property type="match status" value="1"/>
</dbReference>
<proteinExistence type="inferred from homology"/>
<reference evidence="5" key="1">
    <citation type="submission" date="2016-10" db="EMBL/GenBank/DDBJ databases">
        <authorList>
            <person name="Varghese N."/>
            <person name="Submissions S."/>
        </authorList>
    </citation>
    <scope>NUCLEOTIDE SEQUENCE [LARGE SCALE GENOMIC DNA]</scope>
    <source>
        <strain evidence="5">DSM 23920</strain>
    </source>
</reference>
<comment type="catalytic activity">
    <reaction evidence="1 3">
        <text>aldehydo-D-ribose 5-phosphate = D-ribulose 5-phosphate</text>
        <dbReference type="Rhea" id="RHEA:14657"/>
        <dbReference type="ChEBI" id="CHEBI:58121"/>
        <dbReference type="ChEBI" id="CHEBI:58273"/>
        <dbReference type="EC" id="5.3.1.6"/>
    </reaction>
</comment>
<dbReference type="GO" id="GO:0009052">
    <property type="term" value="P:pentose-phosphate shunt, non-oxidative branch"/>
    <property type="evidence" value="ECO:0007669"/>
    <property type="project" value="UniProtKB-UniRule"/>
</dbReference>
<dbReference type="AlphaFoldDB" id="A0A1H4AP32"/>
<dbReference type="OrthoDB" id="5870696at2"/>
<dbReference type="EC" id="5.3.1.6" evidence="3"/>
<dbReference type="UniPathway" id="UPA00115">
    <property type="reaction ID" value="UER00412"/>
</dbReference>
<evidence type="ECO:0000256" key="1">
    <source>
        <dbReference type="ARBA" id="ARBA00001713"/>
    </source>
</evidence>
<dbReference type="STRING" id="408074.SAMN05660909_01676"/>
<dbReference type="RefSeq" id="WP_089760539.1">
    <property type="nucleotide sequence ID" value="NZ_BKAT01000009.1"/>
</dbReference>
<evidence type="ECO:0000313" key="5">
    <source>
        <dbReference type="Proteomes" id="UP000199656"/>
    </source>
</evidence>
<dbReference type="PANTHER" id="PTHR11934:SF0">
    <property type="entry name" value="RIBOSE-5-PHOSPHATE ISOMERASE"/>
    <property type="match status" value="1"/>
</dbReference>
<keyword evidence="5" id="KW-1185">Reference proteome</keyword>
<comment type="function">
    <text evidence="3">Catalyzes the reversible conversion of ribose-5-phosphate to ribulose 5-phosphate.</text>
</comment>